<evidence type="ECO:0000256" key="1">
    <source>
        <dbReference type="SAM" id="Phobius"/>
    </source>
</evidence>
<accession>A0A1L7XA71</accession>
<dbReference type="Proteomes" id="UP000184330">
    <property type="component" value="Unassembled WGS sequence"/>
</dbReference>
<evidence type="ECO:0000313" key="4">
    <source>
        <dbReference type="Proteomes" id="UP000184330"/>
    </source>
</evidence>
<dbReference type="SMART" id="SM00672">
    <property type="entry name" value="CAP10"/>
    <property type="match status" value="1"/>
</dbReference>
<gene>
    <name evidence="3" type="ORF">PAC_11816</name>
</gene>
<sequence length="415" mass="48235">MSRRRPWVFSFVVFSTFTFLLWTFLNGYHHRLEPFKEALHESLPPSKGTFDGAWNFTRDAGNLLMTDAHCDAAFPDLFKDIDRAVKSREYHHITVGELDKTPHIGGYIRGLVYDQQLYVISAGNAVNSRTFATLLAMHRAIVTSPEPLPNIEFIFVADDLAPGDALWAYSRQEEDEKVWLMPDFGYWSWPEPKIGAYNEVQMKATARDEAVPWKKKKNKLVWRGASLKAEVRAQLVNESRGYEWEDVKIFVWQDEVDGKSSDALTMDQHCEYKYVAHTEGVSYSSRLQNLQNCNSVVVSHKLKWIQHHHHLMVSSGPDQNFVETAANFSDLAPKMQHLLENDAEAERIAQNNIKTFREHYLTKAAETCYWRKLIRGWAKVSFEPEFTEKVKGKRVWRGLPVESFVLERRMDWDYH</sequence>
<feature type="domain" description="Glycosyl transferase CAP10" evidence="2">
    <location>
        <begin position="147"/>
        <end position="382"/>
    </location>
</feature>
<dbReference type="PANTHER" id="PTHR12203:SF107">
    <property type="entry name" value="GLYCOSYL TRANSFERASE CAP10 DOMAIN-CONTAINING PROTEIN"/>
    <property type="match status" value="1"/>
</dbReference>
<dbReference type="PANTHER" id="PTHR12203">
    <property type="entry name" value="KDEL LYS-ASP-GLU-LEU CONTAINING - RELATED"/>
    <property type="match status" value="1"/>
</dbReference>
<keyword evidence="1" id="KW-1133">Transmembrane helix</keyword>
<keyword evidence="1" id="KW-0812">Transmembrane</keyword>
<dbReference type="AlphaFoldDB" id="A0A1L7XA71"/>
<keyword evidence="1" id="KW-0472">Membrane</keyword>
<dbReference type="EMBL" id="FJOG01000019">
    <property type="protein sequence ID" value="CZR61919.1"/>
    <property type="molecule type" value="Genomic_DNA"/>
</dbReference>
<feature type="transmembrane region" description="Helical" evidence="1">
    <location>
        <begin position="7"/>
        <end position="25"/>
    </location>
</feature>
<dbReference type="Pfam" id="PF05686">
    <property type="entry name" value="Glyco_transf_90"/>
    <property type="match status" value="1"/>
</dbReference>
<organism evidence="3 4">
    <name type="scientific">Phialocephala subalpina</name>
    <dbReference type="NCBI Taxonomy" id="576137"/>
    <lineage>
        <taxon>Eukaryota</taxon>
        <taxon>Fungi</taxon>
        <taxon>Dikarya</taxon>
        <taxon>Ascomycota</taxon>
        <taxon>Pezizomycotina</taxon>
        <taxon>Leotiomycetes</taxon>
        <taxon>Helotiales</taxon>
        <taxon>Mollisiaceae</taxon>
        <taxon>Phialocephala</taxon>
        <taxon>Phialocephala fortinii species complex</taxon>
    </lineage>
</organism>
<evidence type="ECO:0000313" key="3">
    <source>
        <dbReference type="EMBL" id="CZR61919.1"/>
    </source>
</evidence>
<protein>
    <submittedName>
        <fullName evidence="3">Related to DUF821 domain protein</fullName>
    </submittedName>
</protein>
<name>A0A1L7XA71_9HELO</name>
<dbReference type="InterPro" id="IPR051091">
    <property type="entry name" value="O-Glucosyltr/Glycosyltrsf_90"/>
</dbReference>
<dbReference type="OrthoDB" id="202415at2759"/>
<keyword evidence="4" id="KW-1185">Reference proteome</keyword>
<reference evidence="3 4" key="1">
    <citation type="submission" date="2016-03" db="EMBL/GenBank/DDBJ databases">
        <authorList>
            <person name="Ploux O."/>
        </authorList>
    </citation>
    <scope>NUCLEOTIDE SEQUENCE [LARGE SCALE GENOMIC DNA]</scope>
    <source>
        <strain evidence="3 4">UAMH 11012</strain>
    </source>
</reference>
<evidence type="ECO:0000259" key="2">
    <source>
        <dbReference type="SMART" id="SM00672"/>
    </source>
</evidence>
<proteinExistence type="predicted"/>
<dbReference type="InterPro" id="IPR006598">
    <property type="entry name" value="CAP10"/>
</dbReference>